<keyword evidence="2" id="KW-0732">Signal</keyword>
<keyword evidence="1" id="KW-1133">Transmembrane helix</keyword>
<dbReference type="EMBL" id="CACVKT020001843">
    <property type="protein sequence ID" value="CAC5372272.1"/>
    <property type="molecule type" value="Genomic_DNA"/>
</dbReference>
<keyword evidence="1" id="KW-0812">Transmembrane</keyword>
<organism evidence="3 4">
    <name type="scientific">Mytilus coruscus</name>
    <name type="common">Sea mussel</name>
    <dbReference type="NCBI Taxonomy" id="42192"/>
    <lineage>
        <taxon>Eukaryota</taxon>
        <taxon>Metazoa</taxon>
        <taxon>Spiralia</taxon>
        <taxon>Lophotrochozoa</taxon>
        <taxon>Mollusca</taxon>
        <taxon>Bivalvia</taxon>
        <taxon>Autobranchia</taxon>
        <taxon>Pteriomorphia</taxon>
        <taxon>Mytilida</taxon>
        <taxon>Mytiloidea</taxon>
        <taxon>Mytilidae</taxon>
        <taxon>Mytilinae</taxon>
        <taxon>Mytilus</taxon>
    </lineage>
</organism>
<evidence type="ECO:0000313" key="3">
    <source>
        <dbReference type="EMBL" id="CAC5372272.1"/>
    </source>
</evidence>
<feature type="chain" id="PRO_5026949049" evidence="2">
    <location>
        <begin position="24"/>
        <end position="167"/>
    </location>
</feature>
<dbReference type="AlphaFoldDB" id="A0A6J8AUS0"/>
<evidence type="ECO:0000256" key="2">
    <source>
        <dbReference type="SAM" id="SignalP"/>
    </source>
</evidence>
<reference evidence="3 4" key="1">
    <citation type="submission" date="2020-06" db="EMBL/GenBank/DDBJ databases">
        <authorList>
            <person name="Li R."/>
            <person name="Bekaert M."/>
        </authorList>
    </citation>
    <scope>NUCLEOTIDE SEQUENCE [LARGE SCALE GENOMIC DNA]</scope>
    <source>
        <strain evidence="4">wild</strain>
    </source>
</reference>
<feature type="signal peptide" evidence="2">
    <location>
        <begin position="1"/>
        <end position="23"/>
    </location>
</feature>
<name>A0A6J8AUS0_MYTCO</name>
<proteinExistence type="predicted"/>
<accession>A0A6J8AUS0</accession>
<dbReference type="Proteomes" id="UP000507470">
    <property type="component" value="Unassembled WGS sequence"/>
</dbReference>
<keyword evidence="1" id="KW-0472">Membrane</keyword>
<dbReference type="OrthoDB" id="6122666at2759"/>
<protein>
    <submittedName>
        <fullName evidence="3">Uncharacterized protein</fullName>
    </submittedName>
</protein>
<evidence type="ECO:0000256" key="1">
    <source>
        <dbReference type="SAM" id="Phobius"/>
    </source>
</evidence>
<evidence type="ECO:0000313" key="4">
    <source>
        <dbReference type="Proteomes" id="UP000507470"/>
    </source>
</evidence>
<sequence>MTCVQTLYSGLIYLFLGLKECLAGDVCIDDGVANYCTSGCCGSYRDHHCCSHTGLIVGIVVCVAVITGVVVIYCYLKHRNRKRTHAQFLRPVVHGQPVPLVNNINRGPSTIAGPALPGYPPPYEYCYNQPPIQPKGPPPAYDVVYRTAAAIGSTPSNNNGGYPPPVS</sequence>
<keyword evidence="4" id="KW-1185">Reference proteome</keyword>
<feature type="transmembrane region" description="Helical" evidence="1">
    <location>
        <begin position="55"/>
        <end position="76"/>
    </location>
</feature>
<gene>
    <name evidence="3" type="ORF">MCOR_10422</name>
</gene>